<protein>
    <submittedName>
        <fullName evidence="1">Transcriptional regulator</fullName>
    </submittedName>
</protein>
<accession>A0ACD5IE15</accession>
<reference evidence="1 2" key="1">
    <citation type="journal article" date="2021" name="ISME J.">
        <title>Genomic evolution of the class Acidithiobacillia: deep-branching Proteobacteria living in extreme acidic conditions.</title>
        <authorList>
            <person name="Moya-Beltran A."/>
            <person name="Beard S."/>
            <person name="Rojas-Villalobos C."/>
            <person name="Issotta F."/>
            <person name="Gallardo Y."/>
            <person name="Ulloa R."/>
            <person name="Giaveno A."/>
            <person name="Degli Esposti M."/>
            <person name="Johnson D.B."/>
            <person name="Quatrini R."/>
        </authorList>
    </citation>
    <scope>NUCLEOTIDE SEQUENCE [LARGE SCALE GENOMIC DNA]</scope>
    <source>
        <strain evidence="1 2">CF3</strain>
    </source>
</reference>
<organism evidence="1 2">
    <name type="scientific">Acidithiobacillus ferruginosus</name>
    <dbReference type="NCBI Taxonomy" id="3063951"/>
    <lineage>
        <taxon>Bacteria</taxon>
        <taxon>Pseudomonadati</taxon>
        <taxon>Pseudomonadota</taxon>
        <taxon>Acidithiobacillia</taxon>
        <taxon>Acidithiobacillales</taxon>
        <taxon>Acidithiobacillaceae</taxon>
        <taxon>Acidithiobacillus</taxon>
    </lineage>
</organism>
<evidence type="ECO:0000313" key="2">
    <source>
        <dbReference type="Proteomes" id="UP001196097"/>
    </source>
</evidence>
<gene>
    <name evidence="1" type="ORF">HF292_008160</name>
</gene>
<keyword evidence="2" id="KW-1185">Reference proteome</keyword>
<dbReference type="EMBL" id="CP130946">
    <property type="protein sequence ID" value="XRP71789.1"/>
    <property type="molecule type" value="Genomic_DNA"/>
</dbReference>
<sequence>MEIKAIHDEAGYRAALAELDSIWDAPKGSPGSDRMEVLTILVADYERQHHAIEDPDPVALLEHVMEARGLTRKDLEPCIGSRARVSEVLNRRRPLTLEMIRRLAEQFDLPAEVLVRSYPIRPRAA</sequence>
<proteinExistence type="predicted"/>
<evidence type="ECO:0000313" key="1">
    <source>
        <dbReference type="EMBL" id="XRP71789.1"/>
    </source>
</evidence>
<dbReference type="Proteomes" id="UP001196097">
    <property type="component" value="Chromosome"/>
</dbReference>
<name>A0ACD5IE15_9PROT</name>